<reference evidence="3" key="2">
    <citation type="submission" date="2020-04" db="EMBL/GenBank/DDBJ databases">
        <authorList>
            <consortium name="NCBI Genome Project"/>
        </authorList>
    </citation>
    <scope>NUCLEOTIDE SEQUENCE</scope>
    <source>
        <strain evidence="3">CBS 781.70</strain>
    </source>
</reference>
<dbReference type="AlphaFoldDB" id="A0A6G1GCN5"/>
<sequence length="65" mass="7015">MGDVVSADGTSSGNLAWTTIAIIIPPIHLIPLIRDRCLLPCGTRSCISRYCCAPRRKSSIELKSS</sequence>
<dbReference type="Proteomes" id="UP000504638">
    <property type="component" value="Unplaced"/>
</dbReference>
<dbReference type="GeneID" id="54414870"/>
<protein>
    <submittedName>
        <fullName evidence="1 3">Uncharacterized protein</fullName>
    </submittedName>
</protein>
<dbReference type="EMBL" id="ML975151">
    <property type="protein sequence ID" value="KAF1815762.1"/>
    <property type="molecule type" value="Genomic_DNA"/>
</dbReference>
<accession>A0A6G1GCN5</accession>
<evidence type="ECO:0000313" key="2">
    <source>
        <dbReference type="Proteomes" id="UP000504638"/>
    </source>
</evidence>
<reference evidence="3" key="3">
    <citation type="submission" date="2025-04" db="UniProtKB">
        <authorList>
            <consortium name="RefSeq"/>
        </authorList>
    </citation>
    <scope>IDENTIFICATION</scope>
    <source>
        <strain evidence="3">CBS 781.70</strain>
    </source>
</reference>
<dbReference type="RefSeq" id="XP_033537393.1">
    <property type="nucleotide sequence ID" value="XM_033674300.1"/>
</dbReference>
<evidence type="ECO:0000313" key="1">
    <source>
        <dbReference type="EMBL" id="KAF1815762.1"/>
    </source>
</evidence>
<name>A0A6G1GCN5_9PEZI</name>
<organism evidence="1">
    <name type="scientific">Eremomyces bilateralis CBS 781.70</name>
    <dbReference type="NCBI Taxonomy" id="1392243"/>
    <lineage>
        <taxon>Eukaryota</taxon>
        <taxon>Fungi</taxon>
        <taxon>Dikarya</taxon>
        <taxon>Ascomycota</taxon>
        <taxon>Pezizomycotina</taxon>
        <taxon>Dothideomycetes</taxon>
        <taxon>Dothideomycetes incertae sedis</taxon>
        <taxon>Eremomycetales</taxon>
        <taxon>Eremomycetaceae</taxon>
        <taxon>Eremomyces</taxon>
    </lineage>
</organism>
<reference evidence="1 3" key="1">
    <citation type="submission" date="2020-01" db="EMBL/GenBank/DDBJ databases">
        <authorList>
            <consortium name="DOE Joint Genome Institute"/>
            <person name="Haridas S."/>
            <person name="Albert R."/>
            <person name="Binder M."/>
            <person name="Bloem J."/>
            <person name="Labutti K."/>
            <person name="Salamov A."/>
            <person name="Andreopoulos B."/>
            <person name="Baker S.E."/>
            <person name="Barry K."/>
            <person name="Bills G."/>
            <person name="Bluhm B.H."/>
            <person name="Cannon C."/>
            <person name="Castanera R."/>
            <person name="Culley D.E."/>
            <person name="Daum C."/>
            <person name="Ezra D."/>
            <person name="Gonzalez J.B."/>
            <person name="Henrissat B."/>
            <person name="Kuo A."/>
            <person name="Liang C."/>
            <person name="Lipzen A."/>
            <person name="Lutzoni F."/>
            <person name="Magnuson J."/>
            <person name="Mondo S."/>
            <person name="Nolan M."/>
            <person name="Ohm R."/>
            <person name="Pangilinan J."/>
            <person name="Park H.-J."/>
            <person name="Ramirez L."/>
            <person name="Alfaro M."/>
            <person name="Sun H."/>
            <person name="Tritt A."/>
            <person name="Yoshinaga Y."/>
            <person name="Zwiers L.-H."/>
            <person name="Turgeon B.G."/>
            <person name="Goodwin S.B."/>
            <person name="Spatafora J.W."/>
            <person name="Crous P.W."/>
            <person name="Grigoriev I.V."/>
        </authorList>
    </citation>
    <scope>NUCLEOTIDE SEQUENCE</scope>
    <source>
        <strain evidence="1 3">CBS 781.70</strain>
    </source>
</reference>
<keyword evidence="2" id="KW-1185">Reference proteome</keyword>
<proteinExistence type="predicted"/>
<evidence type="ECO:0000313" key="3">
    <source>
        <dbReference type="RefSeq" id="XP_033537393.1"/>
    </source>
</evidence>
<gene>
    <name evidence="1 3" type="ORF">P152DRAFT_196027</name>
</gene>